<proteinExistence type="predicted"/>
<comment type="caution">
    <text evidence="2">The sequence shown here is derived from an EMBL/GenBank/DDBJ whole genome shotgun (WGS) entry which is preliminary data.</text>
</comment>
<reference evidence="2 3" key="1">
    <citation type="submission" date="2013-08" db="EMBL/GenBank/DDBJ databases">
        <title>Genome sequencing of Lysobacter.</title>
        <authorList>
            <person name="Zhang S."/>
            <person name="Wang G."/>
        </authorList>
    </citation>
    <scope>NUCLEOTIDE SEQUENCE [LARGE SCALE GENOMIC DNA]</scope>
    <source>
        <strain evidence="2 3">GH1-9</strain>
    </source>
</reference>
<feature type="transmembrane region" description="Helical" evidence="1">
    <location>
        <begin position="40"/>
        <end position="57"/>
    </location>
</feature>
<accession>A0A0A0EYZ8</accession>
<evidence type="ECO:0000256" key="1">
    <source>
        <dbReference type="SAM" id="Phobius"/>
    </source>
</evidence>
<keyword evidence="3" id="KW-1185">Reference proteome</keyword>
<dbReference type="AlphaFoldDB" id="A0A0A0EYZ8"/>
<keyword evidence="1" id="KW-0472">Membrane</keyword>
<dbReference type="Proteomes" id="UP000029998">
    <property type="component" value="Unassembled WGS sequence"/>
</dbReference>
<feature type="transmembrane region" description="Helical" evidence="1">
    <location>
        <begin position="12"/>
        <end position="34"/>
    </location>
</feature>
<name>A0A0A0EYZ8_9GAMM</name>
<protein>
    <submittedName>
        <fullName evidence="2">Uncharacterized protein</fullName>
    </submittedName>
</protein>
<gene>
    <name evidence="2" type="ORF">N800_11655</name>
</gene>
<evidence type="ECO:0000313" key="2">
    <source>
        <dbReference type="EMBL" id="KGM55769.1"/>
    </source>
</evidence>
<sequence length="81" mass="8524">MRSSPRRLLSYASFVALLALDAIALTAILIVQVLGAPMPIAWAAAAVVVAMVFPALLRWADKIFAKGGNDGTIPRAGESFL</sequence>
<keyword evidence="1" id="KW-0812">Transmembrane</keyword>
<keyword evidence="1" id="KW-1133">Transmembrane helix</keyword>
<dbReference type="RefSeq" id="WP_036134396.1">
    <property type="nucleotide sequence ID" value="NZ_AVPU01000003.1"/>
</dbReference>
<organism evidence="2 3">
    <name type="scientific">Lysobacter daejeonensis GH1-9</name>
    <dbReference type="NCBI Taxonomy" id="1385517"/>
    <lineage>
        <taxon>Bacteria</taxon>
        <taxon>Pseudomonadati</taxon>
        <taxon>Pseudomonadota</taxon>
        <taxon>Gammaproteobacteria</taxon>
        <taxon>Lysobacterales</taxon>
        <taxon>Lysobacteraceae</taxon>
        <taxon>Aerolutibacter</taxon>
    </lineage>
</organism>
<dbReference type="EMBL" id="AVPU01000003">
    <property type="protein sequence ID" value="KGM55769.1"/>
    <property type="molecule type" value="Genomic_DNA"/>
</dbReference>
<evidence type="ECO:0000313" key="3">
    <source>
        <dbReference type="Proteomes" id="UP000029998"/>
    </source>
</evidence>